<organism evidence="9 10">
    <name type="scientific">Litorivivens lipolytica</name>
    <dbReference type="NCBI Taxonomy" id="1524264"/>
    <lineage>
        <taxon>Bacteria</taxon>
        <taxon>Pseudomonadati</taxon>
        <taxon>Pseudomonadota</taxon>
        <taxon>Gammaproteobacteria</taxon>
        <taxon>Litorivivens</taxon>
    </lineage>
</organism>
<dbReference type="RefSeq" id="WP_343067529.1">
    <property type="nucleotide sequence ID" value="NZ_JACHWY010000002.1"/>
</dbReference>
<dbReference type="Gene3D" id="3.40.50.1360">
    <property type="match status" value="1"/>
</dbReference>
<dbReference type="Proteomes" id="UP000537130">
    <property type="component" value="Unassembled WGS sequence"/>
</dbReference>
<dbReference type="InterPro" id="IPR005900">
    <property type="entry name" value="6-phosphogluconolactonase_DevB"/>
</dbReference>
<dbReference type="Pfam" id="PF01182">
    <property type="entry name" value="Glucosamine_iso"/>
    <property type="match status" value="1"/>
</dbReference>
<evidence type="ECO:0000259" key="8">
    <source>
        <dbReference type="Pfam" id="PF01182"/>
    </source>
</evidence>
<dbReference type="SUPFAM" id="SSF100950">
    <property type="entry name" value="NagB/RpiA/CoA transferase-like"/>
    <property type="match status" value="1"/>
</dbReference>
<name>A0A7W4W5P4_9GAMM</name>
<protein>
    <recommendedName>
        <fullName evidence="6 7">6-phosphogluconolactonase</fullName>
        <shortName evidence="7">6PGL</shortName>
        <ecNumber evidence="5 7">3.1.1.31</ecNumber>
    </recommendedName>
</protein>
<dbReference type="GO" id="GO:0005975">
    <property type="term" value="P:carbohydrate metabolic process"/>
    <property type="evidence" value="ECO:0007669"/>
    <property type="project" value="UniProtKB-UniRule"/>
</dbReference>
<keyword evidence="10" id="KW-1185">Reference proteome</keyword>
<comment type="similarity">
    <text evidence="4 7">Belongs to the glucosamine/galactosamine-6-phosphate isomerase family. 6-phosphogluconolactonase subfamily.</text>
</comment>
<comment type="pathway">
    <text evidence="3 7">Carbohydrate degradation; pentose phosphate pathway; D-ribulose 5-phosphate from D-glucose 6-phosphate (oxidative stage): step 2/3.</text>
</comment>
<reference evidence="9 10" key="1">
    <citation type="submission" date="2020-08" db="EMBL/GenBank/DDBJ databases">
        <title>Genomic Encyclopedia of Type Strains, Phase III (KMG-III): the genomes of soil and plant-associated and newly described type strains.</title>
        <authorList>
            <person name="Whitman W."/>
        </authorList>
    </citation>
    <scope>NUCLEOTIDE SEQUENCE [LARGE SCALE GENOMIC DNA]</scope>
    <source>
        <strain evidence="9 10">CECT 8654</strain>
    </source>
</reference>
<dbReference type="PANTHER" id="PTHR11054">
    <property type="entry name" value="6-PHOSPHOGLUCONOLACTONASE"/>
    <property type="match status" value="1"/>
</dbReference>
<feature type="domain" description="Glucosamine/galactosamine-6-phosphate isomerase" evidence="8">
    <location>
        <begin position="14"/>
        <end position="226"/>
    </location>
</feature>
<evidence type="ECO:0000256" key="3">
    <source>
        <dbReference type="ARBA" id="ARBA00004961"/>
    </source>
</evidence>
<dbReference type="GO" id="GO:0006098">
    <property type="term" value="P:pentose-phosphate shunt"/>
    <property type="evidence" value="ECO:0007669"/>
    <property type="project" value="UniProtKB-UniPathway"/>
</dbReference>
<accession>A0A7W4W5P4</accession>
<keyword evidence="7 9" id="KW-0378">Hydrolase</keyword>
<dbReference type="EMBL" id="JACHWY010000002">
    <property type="protein sequence ID" value="MBB3047932.1"/>
    <property type="molecule type" value="Genomic_DNA"/>
</dbReference>
<dbReference type="InterPro" id="IPR037171">
    <property type="entry name" value="NagB/RpiA_transferase-like"/>
</dbReference>
<evidence type="ECO:0000256" key="5">
    <source>
        <dbReference type="ARBA" id="ARBA00013198"/>
    </source>
</evidence>
<evidence type="ECO:0000256" key="1">
    <source>
        <dbReference type="ARBA" id="ARBA00000832"/>
    </source>
</evidence>
<dbReference type="EC" id="3.1.1.31" evidence="5 7"/>
<evidence type="ECO:0000256" key="4">
    <source>
        <dbReference type="ARBA" id="ARBA00010662"/>
    </source>
</evidence>
<sequence length="235" mass="25352">MSQIKEVFFDGRVAMVEALVTHLAETLKQAVAEQGQGVMLVSGGSSPQPVYEALSQKDLPWSAISIVLVDERWVDVDHPASNEAFIRRHLLAGAASSARFFGMKTSAASPQAGQRECEQRLAVLPAQADICLLGMGNDGHTASLFPYAQGLTEALYGNQRCAAIVAEQSEVTGEHTERMTLTAPHLLAAKQRVLMMTGDEKLSTYRKAANGKDIEAMPVRAILNASEPVSVFWSP</sequence>
<dbReference type="InterPro" id="IPR039104">
    <property type="entry name" value="6PGL"/>
</dbReference>
<dbReference type="InterPro" id="IPR006148">
    <property type="entry name" value="Glc/Gal-6P_isomerase"/>
</dbReference>
<evidence type="ECO:0000256" key="2">
    <source>
        <dbReference type="ARBA" id="ARBA00002681"/>
    </source>
</evidence>
<comment type="catalytic activity">
    <reaction evidence="1 7">
        <text>6-phospho-D-glucono-1,5-lactone + H2O = 6-phospho-D-gluconate + H(+)</text>
        <dbReference type="Rhea" id="RHEA:12556"/>
        <dbReference type="ChEBI" id="CHEBI:15377"/>
        <dbReference type="ChEBI" id="CHEBI:15378"/>
        <dbReference type="ChEBI" id="CHEBI:57955"/>
        <dbReference type="ChEBI" id="CHEBI:58759"/>
        <dbReference type="EC" id="3.1.1.31"/>
    </reaction>
</comment>
<evidence type="ECO:0000256" key="7">
    <source>
        <dbReference type="RuleBase" id="RU365095"/>
    </source>
</evidence>
<dbReference type="CDD" id="cd01400">
    <property type="entry name" value="6PGL"/>
    <property type="match status" value="1"/>
</dbReference>
<evidence type="ECO:0000313" key="10">
    <source>
        <dbReference type="Proteomes" id="UP000537130"/>
    </source>
</evidence>
<gene>
    <name evidence="7" type="primary">pgl</name>
    <name evidence="9" type="ORF">FHR99_002198</name>
</gene>
<evidence type="ECO:0000256" key="6">
    <source>
        <dbReference type="ARBA" id="ARBA00020337"/>
    </source>
</evidence>
<dbReference type="AlphaFoldDB" id="A0A7W4W5P4"/>
<comment type="function">
    <text evidence="2 7">Hydrolysis of 6-phosphogluconolactone to 6-phosphogluconate.</text>
</comment>
<proteinExistence type="inferred from homology"/>
<dbReference type="UniPathway" id="UPA00115">
    <property type="reaction ID" value="UER00409"/>
</dbReference>
<dbReference type="GO" id="GO:0017057">
    <property type="term" value="F:6-phosphogluconolactonase activity"/>
    <property type="evidence" value="ECO:0007669"/>
    <property type="project" value="UniProtKB-UniRule"/>
</dbReference>
<evidence type="ECO:0000313" key="9">
    <source>
        <dbReference type="EMBL" id="MBB3047932.1"/>
    </source>
</evidence>
<dbReference type="NCBIfam" id="TIGR01198">
    <property type="entry name" value="pgl"/>
    <property type="match status" value="1"/>
</dbReference>
<dbReference type="PANTHER" id="PTHR11054:SF0">
    <property type="entry name" value="6-PHOSPHOGLUCONOLACTONASE"/>
    <property type="match status" value="1"/>
</dbReference>
<comment type="caution">
    <text evidence="9">The sequence shown here is derived from an EMBL/GenBank/DDBJ whole genome shotgun (WGS) entry which is preliminary data.</text>
</comment>